<dbReference type="Proteomes" id="UP000249619">
    <property type="component" value="Unassembled WGS sequence"/>
</dbReference>
<keyword evidence="1" id="KW-0812">Transmembrane</keyword>
<dbReference type="InterPro" id="IPR027417">
    <property type="entry name" value="P-loop_NTPase"/>
</dbReference>
<keyword evidence="1" id="KW-0472">Membrane</keyword>
<dbReference type="SUPFAM" id="SSF52540">
    <property type="entry name" value="P-loop containing nucleoside triphosphate hydrolases"/>
    <property type="match status" value="1"/>
</dbReference>
<comment type="caution">
    <text evidence="3">The sequence shown here is derived from an EMBL/GenBank/DDBJ whole genome shotgun (WGS) entry which is preliminary data.</text>
</comment>
<name>A0A364N7W4_STELY</name>
<dbReference type="InterPro" id="IPR001214">
    <property type="entry name" value="SET_dom"/>
</dbReference>
<dbReference type="Pfam" id="PF00856">
    <property type="entry name" value="SET"/>
    <property type="match status" value="1"/>
</dbReference>
<sequence length="593" mass="67960">MREAPIIKISLPKLSRGSPYPMAAVSKLVQDEFKLLSSNAQGEVMALTHYTDPARSAQPDILGTIFRTNAYNTGDKVALFPRIARINHSCRPNSGYYWSEKLNRRIVFVTRKVKAGEEFFVSYISLLLSQEDRQKQLDRYGFKCQCEACTQERAAREASDHRRATIKRAFANFEYQLDLAPPASDAERGYARKGAEASAQLAQLVQAEGLADYYAKAYRIAAISHARLEDWEAAAVWANKGFEIRYMEDPESPSTMEMQQLTTTFISNWQTHLQQRIFKAPDFPAVDQILPRNTSTMANPRLIDSDERTRKKPMRVLVLGMCRTGTTSIAVALRKLGYTPHQMRDVLSKPSDLALWQEAINLTLLPLRDRSSNQRNQAPYGRPEFDKILGSYDAVMDLPGCVFAKELMEAYPDAKVILTKRKYEDWEHSMQESLWCLDTWRLFTLCRRLNVTQLAPLMRLVHSVFKVHSDNNYGGPAAKLAFDKHYATVRSTVPETRLLELDTDAELSWEPLCEFLGDQMPKEVFPRLNEEKAMRKGLESAWWGMLQYFIMMILLPSSVAVCAYFLFMSSDGLRAYRDECLTRVRKYMDTGEW</sequence>
<evidence type="ECO:0000313" key="4">
    <source>
        <dbReference type="Proteomes" id="UP000249619"/>
    </source>
</evidence>
<gene>
    <name evidence="3" type="ORF">DDE83_003225</name>
</gene>
<dbReference type="PANTHER" id="PTHR36978:SF4">
    <property type="entry name" value="P-LOOP CONTAINING NUCLEOSIDE TRIPHOSPHATE HYDROLASE PROTEIN"/>
    <property type="match status" value="1"/>
</dbReference>
<proteinExistence type="predicted"/>
<dbReference type="CDD" id="cd20071">
    <property type="entry name" value="SET_SMYD"/>
    <property type="match status" value="1"/>
</dbReference>
<evidence type="ECO:0000259" key="2">
    <source>
        <dbReference type="Pfam" id="PF00856"/>
    </source>
</evidence>
<dbReference type="Gene3D" id="3.40.50.300">
    <property type="entry name" value="P-loop containing nucleotide triphosphate hydrolases"/>
    <property type="match status" value="1"/>
</dbReference>
<dbReference type="EMBL" id="QGDH01000036">
    <property type="protein sequence ID" value="RAR13362.1"/>
    <property type="molecule type" value="Genomic_DNA"/>
</dbReference>
<feature type="domain" description="SET" evidence="2">
    <location>
        <begin position="77"/>
        <end position="123"/>
    </location>
</feature>
<dbReference type="SUPFAM" id="SSF82199">
    <property type="entry name" value="SET domain"/>
    <property type="match status" value="1"/>
</dbReference>
<accession>A0A364N7W4</accession>
<dbReference type="InterPro" id="IPR046341">
    <property type="entry name" value="SET_dom_sf"/>
</dbReference>
<evidence type="ECO:0000313" key="3">
    <source>
        <dbReference type="EMBL" id="RAR13362.1"/>
    </source>
</evidence>
<evidence type="ECO:0000256" key="1">
    <source>
        <dbReference type="SAM" id="Phobius"/>
    </source>
</evidence>
<dbReference type="InterPro" id="IPR040632">
    <property type="entry name" value="Sulfotransfer_4"/>
</dbReference>
<organism evidence="3 4">
    <name type="scientific">Stemphylium lycopersici</name>
    <name type="common">Tomato gray leaf spot disease fungus</name>
    <name type="synonym">Thyrospora lycopersici</name>
    <dbReference type="NCBI Taxonomy" id="183478"/>
    <lineage>
        <taxon>Eukaryota</taxon>
        <taxon>Fungi</taxon>
        <taxon>Dikarya</taxon>
        <taxon>Ascomycota</taxon>
        <taxon>Pezizomycotina</taxon>
        <taxon>Dothideomycetes</taxon>
        <taxon>Pleosporomycetidae</taxon>
        <taxon>Pleosporales</taxon>
        <taxon>Pleosporineae</taxon>
        <taxon>Pleosporaceae</taxon>
        <taxon>Stemphylium</taxon>
    </lineage>
</organism>
<keyword evidence="1" id="KW-1133">Transmembrane helix</keyword>
<dbReference type="AlphaFoldDB" id="A0A364N7W4"/>
<feature type="transmembrane region" description="Helical" evidence="1">
    <location>
        <begin position="542"/>
        <end position="567"/>
    </location>
</feature>
<protein>
    <submittedName>
        <fullName evidence="3">P-loop containing nucleoside triphosphate hydrolase protein</fullName>
    </submittedName>
</protein>
<reference evidence="4" key="1">
    <citation type="submission" date="2018-05" db="EMBL/GenBank/DDBJ databases">
        <title>Draft genome sequence of Stemphylium lycopersici strain CIDEFI 213.</title>
        <authorList>
            <person name="Medina R."/>
            <person name="Franco M.E.E."/>
            <person name="Lucentini C.G."/>
            <person name="Saparrat M.C.N."/>
            <person name="Balatti P.A."/>
        </authorList>
    </citation>
    <scope>NUCLEOTIDE SEQUENCE [LARGE SCALE GENOMIC DNA]</scope>
    <source>
        <strain evidence="4">CIDEFI 213</strain>
    </source>
</reference>
<dbReference type="STRING" id="183478.A0A364N7W4"/>
<keyword evidence="4" id="KW-1185">Reference proteome</keyword>
<dbReference type="Gene3D" id="2.170.270.10">
    <property type="entry name" value="SET domain"/>
    <property type="match status" value="1"/>
</dbReference>
<dbReference type="Pfam" id="PF17784">
    <property type="entry name" value="Sulfotransfer_4"/>
    <property type="match status" value="1"/>
</dbReference>
<dbReference type="PANTHER" id="PTHR36978">
    <property type="entry name" value="P-LOOP CONTAINING NUCLEOTIDE TRIPHOSPHATE HYDROLASE"/>
    <property type="match status" value="1"/>
</dbReference>
<keyword evidence="3" id="KW-0378">Hydrolase</keyword>
<dbReference type="GO" id="GO:0016787">
    <property type="term" value="F:hydrolase activity"/>
    <property type="evidence" value="ECO:0007669"/>
    <property type="project" value="UniProtKB-KW"/>
</dbReference>